<evidence type="ECO:0000313" key="9">
    <source>
        <dbReference type="Proteomes" id="UP000188235"/>
    </source>
</evidence>
<evidence type="ECO:0000256" key="2">
    <source>
        <dbReference type="ARBA" id="ARBA00007165"/>
    </source>
</evidence>
<name>A0A1Q2D296_9ACTN</name>
<dbReference type="InterPro" id="IPR002994">
    <property type="entry name" value="Surf1/Shy1"/>
</dbReference>
<proteinExistence type="inferred from homology"/>
<comment type="subcellular location">
    <subcellularLocation>
        <location evidence="6">Cell membrane</location>
        <topology evidence="6">Multi-pass membrane protein</topology>
    </subcellularLocation>
    <subcellularLocation>
        <location evidence="1">Membrane</location>
    </subcellularLocation>
</comment>
<dbReference type="EMBL" id="CP019607">
    <property type="protein sequence ID" value="AQP52414.1"/>
    <property type="molecule type" value="Genomic_DNA"/>
</dbReference>
<accession>A0A1Q2D296</accession>
<keyword evidence="3 6" id="KW-0812">Transmembrane</keyword>
<feature type="transmembrane region" description="Helical" evidence="6">
    <location>
        <begin position="203"/>
        <end position="222"/>
    </location>
</feature>
<keyword evidence="4 6" id="KW-1133">Transmembrane helix</keyword>
<evidence type="ECO:0000256" key="6">
    <source>
        <dbReference type="RuleBase" id="RU363076"/>
    </source>
</evidence>
<dbReference type="AlphaFoldDB" id="A0A1Q2D296"/>
<evidence type="ECO:0000256" key="5">
    <source>
        <dbReference type="ARBA" id="ARBA00023136"/>
    </source>
</evidence>
<organism evidence="8 9">
    <name type="scientific">Tessaracoccus flavescens</name>
    <dbReference type="NCBI Taxonomy" id="399497"/>
    <lineage>
        <taxon>Bacteria</taxon>
        <taxon>Bacillati</taxon>
        <taxon>Actinomycetota</taxon>
        <taxon>Actinomycetes</taxon>
        <taxon>Propionibacteriales</taxon>
        <taxon>Propionibacteriaceae</taxon>
        <taxon>Tessaracoccus</taxon>
    </lineage>
</organism>
<keyword evidence="9" id="KW-1185">Reference proteome</keyword>
<keyword evidence="5 6" id="KW-0472">Membrane</keyword>
<dbReference type="InterPro" id="IPR045214">
    <property type="entry name" value="Surf1/Surf4"/>
</dbReference>
<sequence length="256" mass="27981">MGVLGAILAVTFVQLGQWQLRRLEERRERNATVVAHESEGVQPYADVMNKVIEEEDQWYRVTATGTYLPDQFQVRYRSNNDALGSEVLAVMETDQGDTLLVDRGFMVRQPGQPDGELPATASGTVTVTGYVRRNERGDENAMTPHESSIRLINSDVLSRALGTDLVNGYITVIESDPAEAEVLVPVAPPALDEGPHLSYALQWFAFTVIGVIGIGVLVRADLRDRKKAKAAREKAGTSPDEAVDEEPSTPAPHEVG</sequence>
<protein>
    <recommendedName>
        <fullName evidence="6">SURF1-like protein</fullName>
    </recommendedName>
</protein>
<keyword evidence="6" id="KW-1003">Cell membrane</keyword>
<dbReference type="PANTHER" id="PTHR23427:SF2">
    <property type="entry name" value="SURFEIT LOCUS PROTEIN 1"/>
    <property type="match status" value="1"/>
</dbReference>
<gene>
    <name evidence="8" type="ORF">BW733_01665</name>
</gene>
<dbReference type="STRING" id="399497.BW733_01665"/>
<dbReference type="Proteomes" id="UP000188235">
    <property type="component" value="Chromosome"/>
</dbReference>
<comment type="caution">
    <text evidence="6">Lacks conserved residue(s) required for the propagation of feature annotation.</text>
</comment>
<evidence type="ECO:0000313" key="8">
    <source>
        <dbReference type="EMBL" id="AQP52414.1"/>
    </source>
</evidence>
<dbReference type="GO" id="GO:0005886">
    <property type="term" value="C:plasma membrane"/>
    <property type="evidence" value="ECO:0007669"/>
    <property type="project" value="UniProtKB-SubCell"/>
</dbReference>
<comment type="similarity">
    <text evidence="2 6">Belongs to the SURF1 family.</text>
</comment>
<dbReference type="KEGG" id="tfa:BW733_01665"/>
<dbReference type="PROSITE" id="PS50895">
    <property type="entry name" value="SURF1"/>
    <property type="match status" value="1"/>
</dbReference>
<dbReference type="CDD" id="cd06662">
    <property type="entry name" value="SURF1"/>
    <property type="match status" value="1"/>
</dbReference>
<evidence type="ECO:0000256" key="1">
    <source>
        <dbReference type="ARBA" id="ARBA00004370"/>
    </source>
</evidence>
<evidence type="ECO:0000256" key="7">
    <source>
        <dbReference type="SAM" id="MobiDB-lite"/>
    </source>
</evidence>
<reference evidence="8 9" key="1">
    <citation type="journal article" date="2008" name="Int. J. Syst. Evol. Microbiol.">
        <title>Tessaracoccus flavescens sp. nov., isolated from marine sediment.</title>
        <authorList>
            <person name="Lee D.W."/>
            <person name="Lee S.D."/>
        </authorList>
    </citation>
    <scope>NUCLEOTIDE SEQUENCE [LARGE SCALE GENOMIC DNA]</scope>
    <source>
        <strain evidence="8 9">SST-39T</strain>
    </source>
</reference>
<evidence type="ECO:0000256" key="3">
    <source>
        <dbReference type="ARBA" id="ARBA00022692"/>
    </source>
</evidence>
<dbReference type="PANTHER" id="PTHR23427">
    <property type="entry name" value="SURFEIT LOCUS PROTEIN"/>
    <property type="match status" value="1"/>
</dbReference>
<evidence type="ECO:0000256" key="4">
    <source>
        <dbReference type="ARBA" id="ARBA00022989"/>
    </source>
</evidence>
<dbReference type="Pfam" id="PF02104">
    <property type="entry name" value="SURF1"/>
    <property type="match status" value="1"/>
</dbReference>
<feature type="region of interest" description="Disordered" evidence="7">
    <location>
        <begin position="227"/>
        <end position="256"/>
    </location>
</feature>